<gene>
    <name evidence="2" type="ORF">PHET_06254</name>
</gene>
<dbReference type="Proteomes" id="UP000748531">
    <property type="component" value="Unassembled WGS sequence"/>
</dbReference>
<reference evidence="2" key="1">
    <citation type="submission" date="2019-05" db="EMBL/GenBank/DDBJ databases">
        <title>Annotation for the trematode Paragonimus heterotremus.</title>
        <authorList>
            <person name="Choi Y.-J."/>
        </authorList>
    </citation>
    <scope>NUCLEOTIDE SEQUENCE</scope>
    <source>
        <strain evidence="2">LC</strain>
    </source>
</reference>
<organism evidence="2 3">
    <name type="scientific">Paragonimus heterotremus</name>
    <dbReference type="NCBI Taxonomy" id="100268"/>
    <lineage>
        <taxon>Eukaryota</taxon>
        <taxon>Metazoa</taxon>
        <taxon>Spiralia</taxon>
        <taxon>Lophotrochozoa</taxon>
        <taxon>Platyhelminthes</taxon>
        <taxon>Trematoda</taxon>
        <taxon>Digenea</taxon>
        <taxon>Plagiorchiida</taxon>
        <taxon>Troglotremata</taxon>
        <taxon>Troglotrematidae</taxon>
        <taxon>Paragonimus</taxon>
    </lineage>
</organism>
<keyword evidence="3" id="KW-1185">Reference proteome</keyword>
<feature type="compositionally biased region" description="Polar residues" evidence="1">
    <location>
        <begin position="177"/>
        <end position="188"/>
    </location>
</feature>
<feature type="region of interest" description="Disordered" evidence="1">
    <location>
        <begin position="151"/>
        <end position="192"/>
    </location>
</feature>
<sequence>MFADTKEAQVRREVRGLADNIYKYLKEFYQYEDEQVDLRVYVITHQHSDNSANAETTKCKATHFEEELQLDDREKLIEKLKYMSIDNCRLREKIAFLRYENEYLKENLDDRTRELKLVKSSESRQREDLAYLKEITKMQKKEIDNLMKCQNDTKNDEHRTSNQLSTDQTKEDRPSNAPASKTSTSNNAGELPVWMQSMRNFFKGTKSAV</sequence>
<dbReference type="OrthoDB" id="6256548at2759"/>
<accession>A0A8J4WGK2</accession>
<feature type="compositionally biased region" description="Basic and acidic residues" evidence="1">
    <location>
        <begin position="151"/>
        <end position="160"/>
    </location>
</feature>
<evidence type="ECO:0000256" key="1">
    <source>
        <dbReference type="SAM" id="MobiDB-lite"/>
    </source>
</evidence>
<evidence type="ECO:0000313" key="2">
    <source>
        <dbReference type="EMBL" id="KAF5400673.1"/>
    </source>
</evidence>
<dbReference type="EMBL" id="LUCH01003002">
    <property type="protein sequence ID" value="KAF5400673.1"/>
    <property type="molecule type" value="Genomic_DNA"/>
</dbReference>
<dbReference type="AlphaFoldDB" id="A0A8J4WGK2"/>
<name>A0A8J4WGK2_9TREM</name>
<evidence type="ECO:0000313" key="3">
    <source>
        <dbReference type="Proteomes" id="UP000748531"/>
    </source>
</evidence>
<protein>
    <submittedName>
        <fullName evidence="2">Uncharacterized protein</fullName>
    </submittedName>
</protein>
<comment type="caution">
    <text evidence="2">The sequence shown here is derived from an EMBL/GenBank/DDBJ whole genome shotgun (WGS) entry which is preliminary data.</text>
</comment>
<proteinExistence type="predicted"/>